<dbReference type="CTD" id="201799"/>
<protein>
    <submittedName>
        <fullName evidence="3">Transmembrane protein 154</fullName>
    </submittedName>
</protein>
<keyword evidence="2" id="KW-0812">Transmembrane</keyword>
<sequence>MLSQIRKCDAVTTQEEAGSQWQYVFMSLLSNMRGTWLKTPLLLLLLLSSLTGRAFCEDGGDDTDNNDATEGTKSPPDLESAPDPDLDAGDQVLESSSSTISSITAASSTSVSEPPEESTEGSGDEPDVKSETSTNSAGGDEYDPNLLYIVISAVLAAVVIAAAICGILIKRRCNQSSTKQESSKEDPYLDGPSTEKVPMPMFEEDVPSVLELEMEELDKWMDKDF</sequence>
<feature type="compositionally biased region" description="Acidic residues" evidence="1">
    <location>
        <begin position="114"/>
        <end position="125"/>
    </location>
</feature>
<dbReference type="InterPro" id="IPR053087">
    <property type="entry name" value="TMEM154-like"/>
</dbReference>
<feature type="compositionally biased region" description="Low complexity" evidence="1">
    <location>
        <begin position="95"/>
        <end position="113"/>
    </location>
</feature>
<organism evidence="3 4">
    <name type="scientific">Kryptolebias marmoratus</name>
    <name type="common">Mangrove killifish</name>
    <name type="synonym">Rivulus marmoratus</name>
    <dbReference type="NCBI Taxonomy" id="37003"/>
    <lineage>
        <taxon>Eukaryota</taxon>
        <taxon>Metazoa</taxon>
        <taxon>Chordata</taxon>
        <taxon>Craniata</taxon>
        <taxon>Vertebrata</taxon>
        <taxon>Euteleostomi</taxon>
        <taxon>Actinopterygii</taxon>
        <taxon>Neopterygii</taxon>
        <taxon>Teleostei</taxon>
        <taxon>Neoteleostei</taxon>
        <taxon>Acanthomorphata</taxon>
        <taxon>Ovalentaria</taxon>
        <taxon>Atherinomorphae</taxon>
        <taxon>Cyprinodontiformes</taxon>
        <taxon>Rivulidae</taxon>
        <taxon>Kryptolebias</taxon>
    </lineage>
</organism>
<feature type="compositionally biased region" description="Acidic residues" evidence="1">
    <location>
        <begin position="58"/>
        <end position="67"/>
    </location>
</feature>
<dbReference type="Pfam" id="PF15102">
    <property type="entry name" value="TMEM154"/>
    <property type="match status" value="1"/>
</dbReference>
<dbReference type="KEGG" id="kmr:108233881"/>
<dbReference type="InterPro" id="IPR028064">
    <property type="entry name" value="TMEM154"/>
</dbReference>
<dbReference type="OMA" id="AGTVFCQ"/>
<accession>A0A3Q3EXI6</accession>
<dbReference type="PANTHER" id="PTHR36526">
    <property type="entry name" value="TRANSMEMBRANE PROTEIN 154"/>
    <property type="match status" value="1"/>
</dbReference>
<dbReference type="PANTHER" id="PTHR36526:SF1">
    <property type="entry name" value="TRANSMEMBRANE PROTEIN 154"/>
    <property type="match status" value="1"/>
</dbReference>
<feature type="transmembrane region" description="Helical" evidence="2">
    <location>
        <begin position="146"/>
        <end position="169"/>
    </location>
</feature>
<dbReference type="OrthoDB" id="9451445at2759"/>
<dbReference type="RefSeq" id="XP_017268145.1">
    <property type="nucleotide sequence ID" value="XM_017412656.3"/>
</dbReference>
<feature type="region of interest" description="Disordered" evidence="1">
    <location>
        <begin position="58"/>
        <end position="141"/>
    </location>
</feature>
<keyword evidence="2" id="KW-1133">Transmembrane helix</keyword>
<evidence type="ECO:0000313" key="3">
    <source>
        <dbReference type="Ensembl" id="ENSKMAP00000006332.1"/>
    </source>
</evidence>
<evidence type="ECO:0000313" key="4">
    <source>
        <dbReference type="Proteomes" id="UP000264800"/>
    </source>
</evidence>
<feature type="region of interest" description="Disordered" evidence="1">
    <location>
        <begin position="175"/>
        <end position="201"/>
    </location>
</feature>
<dbReference type="GeneID" id="108233881"/>
<dbReference type="Proteomes" id="UP000264800">
    <property type="component" value="Unplaced"/>
</dbReference>
<keyword evidence="4" id="KW-1185">Reference proteome</keyword>
<dbReference type="AlphaFoldDB" id="A0A3Q3EXI6"/>
<proteinExistence type="predicted"/>
<evidence type="ECO:0000256" key="1">
    <source>
        <dbReference type="SAM" id="MobiDB-lite"/>
    </source>
</evidence>
<reference evidence="3" key="1">
    <citation type="submission" date="2025-08" db="UniProtKB">
        <authorList>
            <consortium name="Ensembl"/>
        </authorList>
    </citation>
    <scope>IDENTIFICATION</scope>
</reference>
<reference evidence="3" key="2">
    <citation type="submission" date="2025-09" db="UniProtKB">
        <authorList>
            <consortium name="Ensembl"/>
        </authorList>
    </citation>
    <scope>IDENTIFICATION</scope>
</reference>
<feature type="transmembrane region" description="Helical" evidence="2">
    <location>
        <begin position="36"/>
        <end position="55"/>
    </location>
</feature>
<keyword evidence="2" id="KW-0472">Membrane</keyword>
<dbReference type="STRING" id="37003.ENSKMAP00000006332"/>
<name>A0A3Q3EXI6_KRYMA</name>
<evidence type="ECO:0000256" key="2">
    <source>
        <dbReference type="SAM" id="Phobius"/>
    </source>
</evidence>
<dbReference type="Ensembl" id="ENSKMAT00000006440.1">
    <property type="protein sequence ID" value="ENSKMAP00000006332.1"/>
    <property type="gene ID" value="ENSKMAG00000004813.1"/>
</dbReference>
<dbReference type="GeneTree" id="ENSGT00730000112332"/>